<evidence type="ECO:0000313" key="3">
    <source>
        <dbReference type="Proteomes" id="UP000560658"/>
    </source>
</evidence>
<proteinExistence type="predicted"/>
<evidence type="ECO:0000313" key="2">
    <source>
        <dbReference type="EMBL" id="MBB4045886.1"/>
    </source>
</evidence>
<keyword evidence="1" id="KW-0732">Signal</keyword>
<gene>
    <name evidence="2" type="ORF">GGR06_003709</name>
</gene>
<reference evidence="2" key="1">
    <citation type="submission" date="2020-08" db="EMBL/GenBank/DDBJ databases">
        <title>Genomic Encyclopedia of Type Strains, Phase IV (KMG-IV): sequencing the most valuable type-strain genomes for metagenomic binning, comparative biology and taxonomic classification.</title>
        <authorList>
            <person name="Goeker M."/>
        </authorList>
    </citation>
    <scope>NUCLEOTIDE SEQUENCE [LARGE SCALE GENOMIC DNA]</scope>
    <source>
        <strain evidence="2">DSM 105720</strain>
    </source>
</reference>
<dbReference type="Proteomes" id="UP000560658">
    <property type="component" value="Unassembled WGS sequence"/>
</dbReference>
<name>A0A840D2N8_9BACE</name>
<feature type="signal peptide" evidence="1">
    <location>
        <begin position="1"/>
        <end position="24"/>
    </location>
</feature>
<feature type="chain" id="PRO_5032331711" evidence="1">
    <location>
        <begin position="25"/>
        <end position="236"/>
    </location>
</feature>
<sequence length="236" mass="27196">MKLLKSLIIPLLFLLLFSAGDIDAENKMKIPLVEGYDNPSFQIENTTVEPVRLYIQDKPYSDSSVTVFLEMKIAENDQQHSTYLNYWEINTSGLKENYPKAFGKHLFSLEVNETKGKAEVFLIVEENDFGKPFFLELNQKTMIDSLVISFDMSVTGRGSRNADEAFHDIGMGWIKLSANGEEETITFDSDELFDKKRLSFDWKEYRMWILAYPETSVQLKVERSCPNPKTAGRFKN</sequence>
<organism evidence="2 3">
    <name type="scientific">Bacteroides reticulotermitis</name>
    <dbReference type="NCBI Taxonomy" id="1133319"/>
    <lineage>
        <taxon>Bacteria</taxon>
        <taxon>Pseudomonadati</taxon>
        <taxon>Bacteroidota</taxon>
        <taxon>Bacteroidia</taxon>
        <taxon>Bacteroidales</taxon>
        <taxon>Bacteroidaceae</taxon>
        <taxon>Bacteroides</taxon>
    </lineage>
</organism>
<evidence type="ECO:0000256" key="1">
    <source>
        <dbReference type="SAM" id="SignalP"/>
    </source>
</evidence>
<accession>A0A840D2N8</accession>
<protein>
    <submittedName>
        <fullName evidence="2">Uncharacterized protein</fullName>
    </submittedName>
</protein>
<dbReference type="EMBL" id="JACIER010000019">
    <property type="protein sequence ID" value="MBB4045886.1"/>
    <property type="molecule type" value="Genomic_DNA"/>
</dbReference>
<comment type="caution">
    <text evidence="2">The sequence shown here is derived from an EMBL/GenBank/DDBJ whole genome shotgun (WGS) entry which is preliminary data.</text>
</comment>
<dbReference type="AlphaFoldDB" id="A0A840D2N8"/>
<dbReference type="RefSeq" id="WP_183209396.1">
    <property type="nucleotide sequence ID" value="NZ_JACIER010000019.1"/>
</dbReference>
<keyword evidence="3" id="KW-1185">Reference proteome</keyword>